<dbReference type="InterPro" id="IPR051797">
    <property type="entry name" value="TrmB-like"/>
</dbReference>
<proteinExistence type="predicted"/>
<dbReference type="SUPFAM" id="SSF46785">
    <property type="entry name" value="Winged helix' DNA-binding domain"/>
    <property type="match status" value="1"/>
</dbReference>
<sequence>MKDLSNQQQAIELLQQLGLKEYEAGCFVALARLPKGTAKEISETSDVPRTRVYDAIRVLESKGLVEIQHSNPQQFRAVPIEEAAKTLRQEYESRTDTLVEALTAIEPAESNGGDEELTHEVWALSGTTAITNRTQQLIDAAGREIVLIVGRDEVITDGLLERLQEALDTGLDVLIGTQSEELHEQIVEALPDAEVFVSGLEWLHSSPLEDNDDTTISRLLLIDKNTILVSSVHETDTGGIETEKAVFGRGFDNGIVVIARRLMATGLPRRQDPDVTEDE</sequence>
<dbReference type="InterPro" id="IPR002831">
    <property type="entry name" value="Tscrpt_reg_TrmB_N"/>
</dbReference>
<dbReference type="EMBL" id="BAABKX010000007">
    <property type="protein sequence ID" value="GAA5050039.1"/>
    <property type="molecule type" value="Genomic_DNA"/>
</dbReference>
<evidence type="ECO:0000313" key="2">
    <source>
        <dbReference type="EMBL" id="GAA5050039.1"/>
    </source>
</evidence>
<name>A0AAV3UHG2_9EURY</name>
<gene>
    <name evidence="2" type="ORF">GCM10025751_23560</name>
</gene>
<dbReference type="RefSeq" id="WP_227777284.1">
    <property type="nucleotide sequence ID" value="NZ_BAABKX010000007.1"/>
</dbReference>
<dbReference type="InterPro" id="IPR036388">
    <property type="entry name" value="WH-like_DNA-bd_sf"/>
</dbReference>
<dbReference type="AlphaFoldDB" id="A0AAV3UHG2"/>
<organism evidence="2 3">
    <name type="scientific">Haladaptatus pallidirubidus</name>
    <dbReference type="NCBI Taxonomy" id="1008152"/>
    <lineage>
        <taxon>Archaea</taxon>
        <taxon>Methanobacteriati</taxon>
        <taxon>Methanobacteriota</taxon>
        <taxon>Stenosarchaea group</taxon>
        <taxon>Halobacteria</taxon>
        <taxon>Halobacteriales</taxon>
        <taxon>Haladaptataceae</taxon>
        <taxon>Haladaptatus</taxon>
    </lineage>
</organism>
<dbReference type="GeneID" id="68615386"/>
<keyword evidence="3" id="KW-1185">Reference proteome</keyword>
<dbReference type="InterPro" id="IPR036390">
    <property type="entry name" value="WH_DNA-bd_sf"/>
</dbReference>
<evidence type="ECO:0000313" key="3">
    <source>
        <dbReference type="Proteomes" id="UP001501729"/>
    </source>
</evidence>
<dbReference type="PANTHER" id="PTHR34293:SF1">
    <property type="entry name" value="HTH-TYPE TRANSCRIPTIONAL REGULATOR TRMBL2"/>
    <property type="match status" value="1"/>
</dbReference>
<dbReference type="Pfam" id="PF01978">
    <property type="entry name" value="TrmB"/>
    <property type="match status" value="1"/>
</dbReference>
<evidence type="ECO:0000259" key="1">
    <source>
        <dbReference type="Pfam" id="PF01978"/>
    </source>
</evidence>
<accession>A0AAV3UHG2</accession>
<dbReference type="PANTHER" id="PTHR34293">
    <property type="entry name" value="HTH-TYPE TRANSCRIPTIONAL REGULATOR TRMBL2"/>
    <property type="match status" value="1"/>
</dbReference>
<comment type="caution">
    <text evidence="2">The sequence shown here is derived from an EMBL/GenBank/DDBJ whole genome shotgun (WGS) entry which is preliminary data.</text>
</comment>
<feature type="domain" description="Transcription regulator TrmB N-terminal" evidence="1">
    <location>
        <begin position="14"/>
        <end position="81"/>
    </location>
</feature>
<protein>
    <recommendedName>
        <fullName evidence="1">Transcription regulator TrmB N-terminal domain-containing protein</fullName>
    </recommendedName>
</protein>
<reference evidence="2 3" key="1">
    <citation type="journal article" date="2019" name="Int. J. Syst. Evol. Microbiol.">
        <title>The Global Catalogue of Microorganisms (GCM) 10K type strain sequencing project: providing services to taxonomists for standard genome sequencing and annotation.</title>
        <authorList>
            <consortium name="The Broad Institute Genomics Platform"/>
            <consortium name="The Broad Institute Genome Sequencing Center for Infectious Disease"/>
            <person name="Wu L."/>
            <person name="Ma J."/>
        </authorList>
    </citation>
    <scope>NUCLEOTIDE SEQUENCE [LARGE SCALE GENOMIC DNA]</scope>
    <source>
        <strain evidence="2 3">JCM 17504</strain>
    </source>
</reference>
<dbReference type="Proteomes" id="UP001501729">
    <property type="component" value="Unassembled WGS sequence"/>
</dbReference>
<dbReference type="Gene3D" id="1.10.10.10">
    <property type="entry name" value="Winged helix-like DNA-binding domain superfamily/Winged helix DNA-binding domain"/>
    <property type="match status" value="1"/>
</dbReference>